<dbReference type="RefSeq" id="WP_042485237.1">
    <property type="nucleotide sequence ID" value="NZ_BBPI01000032.1"/>
</dbReference>
<comment type="caution">
    <text evidence="3">The sequence shown here is derived from an EMBL/GenBank/DDBJ whole genome shotgun (WGS) entry which is preliminary data.</text>
</comment>
<evidence type="ECO:0000256" key="1">
    <source>
        <dbReference type="SAM" id="SignalP"/>
    </source>
</evidence>
<accession>A0A0A1W5F7</accession>
<dbReference type="AlphaFoldDB" id="A0A0A1W5F7"/>
<dbReference type="InterPro" id="IPR007329">
    <property type="entry name" value="FMN-bd"/>
</dbReference>
<evidence type="ECO:0000259" key="2">
    <source>
        <dbReference type="SMART" id="SM00900"/>
    </source>
</evidence>
<dbReference type="eggNOG" id="COG4659">
    <property type="taxonomic scope" value="Bacteria"/>
</dbReference>
<dbReference type="GO" id="GO:0016020">
    <property type="term" value="C:membrane"/>
    <property type="evidence" value="ECO:0007669"/>
    <property type="project" value="InterPro"/>
</dbReference>
<keyword evidence="4" id="KW-1185">Reference proteome</keyword>
<organism evidence="3 4">
    <name type="scientific">Sphingomonas parapaucimobilis NBRC 15100</name>
    <dbReference type="NCBI Taxonomy" id="1219049"/>
    <lineage>
        <taxon>Bacteria</taxon>
        <taxon>Pseudomonadati</taxon>
        <taxon>Pseudomonadota</taxon>
        <taxon>Alphaproteobacteria</taxon>
        <taxon>Sphingomonadales</taxon>
        <taxon>Sphingomonadaceae</taxon>
        <taxon>Sphingomonas</taxon>
    </lineage>
</organism>
<dbReference type="EMBL" id="BBPI01000032">
    <property type="protein sequence ID" value="GAM00392.1"/>
    <property type="molecule type" value="Genomic_DNA"/>
</dbReference>
<reference evidence="3 4" key="1">
    <citation type="submission" date="2014-11" db="EMBL/GenBank/DDBJ databases">
        <title>Whole genome shotgun sequence of Sphingomonas parapaucimobilis NBRC 15100.</title>
        <authorList>
            <person name="Katano-Makiyama Y."/>
            <person name="Hosoyama A."/>
            <person name="Hashimoto M."/>
            <person name="Hosoyama Y."/>
            <person name="Noguchi M."/>
            <person name="Numata M."/>
            <person name="Tsuchikane K."/>
            <person name="Hirakata S."/>
            <person name="Uohara A."/>
            <person name="Shimodaira J."/>
            <person name="Ohji S."/>
            <person name="Ichikawa N."/>
            <person name="Kimura A."/>
            <person name="Yamazoe A."/>
            <person name="Fujita N."/>
        </authorList>
    </citation>
    <scope>NUCLEOTIDE SEQUENCE [LARGE SCALE GENOMIC DNA]</scope>
    <source>
        <strain evidence="3 4">NBRC 15100</strain>
    </source>
</reference>
<proteinExistence type="predicted"/>
<protein>
    <recommendedName>
        <fullName evidence="2">FMN-binding domain-containing protein</fullName>
    </recommendedName>
</protein>
<dbReference type="OrthoDB" id="9778782at2"/>
<evidence type="ECO:0000313" key="3">
    <source>
        <dbReference type="EMBL" id="GAM00392.1"/>
    </source>
</evidence>
<dbReference type="SMART" id="SM00900">
    <property type="entry name" value="FMN_bind"/>
    <property type="match status" value="1"/>
</dbReference>
<gene>
    <name evidence="3" type="ORF">SP5_032_00140</name>
</gene>
<evidence type="ECO:0000313" key="4">
    <source>
        <dbReference type="Proteomes" id="UP000032305"/>
    </source>
</evidence>
<feature type="chain" id="PRO_5001993403" description="FMN-binding domain-containing protein" evidence="1">
    <location>
        <begin position="23"/>
        <end position="175"/>
    </location>
</feature>
<dbReference type="Proteomes" id="UP000032305">
    <property type="component" value="Unassembled WGS sequence"/>
</dbReference>
<name>A0A0A1W5F7_9SPHN</name>
<sequence length="175" mass="19076">MRSRFIPLAAIAAAAIPAPLCATVYMTVQQVQAAWFPNQALIPDDRTLSPEQMAAIRAHSGVHVLSRTVRSWHAPHGGRLFVDRVLGKHEFITLALAVNADGTVRGLEILDYRESYGGQVRDPAWRHQFVGKQDGAPFELDKDIRNNSGGTLSARHVTEGVKRLLATNSIVFGAG</sequence>
<keyword evidence="1" id="KW-0732">Signal</keyword>
<dbReference type="Pfam" id="PF04205">
    <property type="entry name" value="FMN_bind"/>
    <property type="match status" value="1"/>
</dbReference>
<dbReference type="GO" id="GO:0010181">
    <property type="term" value="F:FMN binding"/>
    <property type="evidence" value="ECO:0007669"/>
    <property type="project" value="InterPro"/>
</dbReference>
<feature type="domain" description="FMN-binding" evidence="2">
    <location>
        <begin position="87"/>
        <end position="168"/>
    </location>
</feature>
<feature type="signal peptide" evidence="1">
    <location>
        <begin position="1"/>
        <end position="22"/>
    </location>
</feature>